<sequence length="38" mass="4245">MALPNDIFDQFMNACEQAKEPNSALKSALSFTREKGIK</sequence>
<dbReference type="KEGG" id="etr:ETAE_3081"/>
<protein>
    <submittedName>
        <fullName evidence="1">Uncharacterized protein</fullName>
    </submittedName>
</protein>
<keyword evidence="2" id="KW-1185">Reference proteome</keyword>
<proteinExistence type="predicted"/>
<reference evidence="1 2" key="1">
    <citation type="journal article" date="2009" name="PLoS ONE">
        <title>Genome sequence of the versatile fish pathogen Edwardsiella tarda provides insights into its adaptation to broad host ranges and intracellular niches.</title>
        <authorList>
            <person name="Wang Q."/>
            <person name="Yang M."/>
            <person name="Xiao J."/>
            <person name="Wu H."/>
            <person name="Wang X."/>
            <person name="Lv Y."/>
            <person name="Xu L."/>
            <person name="Zheng H."/>
            <person name="Wang S."/>
            <person name="Zhao G."/>
            <person name="Liu Q."/>
            <person name="Zhang Y."/>
        </authorList>
    </citation>
    <scope>NUCLEOTIDE SEQUENCE [LARGE SCALE GENOMIC DNA]</scope>
    <source>
        <strain evidence="2">EIB202 / CCTCC M208068</strain>
    </source>
</reference>
<evidence type="ECO:0000313" key="1">
    <source>
        <dbReference type="EMBL" id="ACY85914.1"/>
    </source>
</evidence>
<dbReference type="Proteomes" id="UP000002634">
    <property type="component" value="Chromosome"/>
</dbReference>
<name>A0AAU8P609_EDWPI</name>
<gene>
    <name evidence="1" type="ordered locus">ETAE_3081</name>
</gene>
<evidence type="ECO:0000313" key="2">
    <source>
        <dbReference type="Proteomes" id="UP000002634"/>
    </source>
</evidence>
<accession>A0AAU8P609</accession>
<organism evidence="1 2">
    <name type="scientific">Edwardsiella piscicida</name>
    <dbReference type="NCBI Taxonomy" id="1263550"/>
    <lineage>
        <taxon>Bacteria</taxon>
        <taxon>Pseudomonadati</taxon>
        <taxon>Pseudomonadota</taxon>
        <taxon>Gammaproteobacteria</taxon>
        <taxon>Enterobacterales</taxon>
        <taxon>Hafniaceae</taxon>
        <taxon>Edwardsiella</taxon>
    </lineage>
</organism>
<dbReference type="AlphaFoldDB" id="A0AAU8P609"/>
<dbReference type="EMBL" id="CP001135">
    <property type="protein sequence ID" value="ACY85914.1"/>
    <property type="molecule type" value="Genomic_DNA"/>
</dbReference>